<gene>
    <name evidence="2" type="ORF">JAY77_08835</name>
</gene>
<accession>A0A9E4NJK3</accession>
<name>A0A9E4NJK3_9GAMM</name>
<feature type="domain" description="HTH cro/C1-type" evidence="1">
    <location>
        <begin position="27"/>
        <end position="81"/>
    </location>
</feature>
<evidence type="ECO:0000313" key="3">
    <source>
        <dbReference type="Proteomes" id="UP000886674"/>
    </source>
</evidence>
<sequence>MINTVSHPHSNQSSAPRVDYRLIGKRLKEIRKSLGISQEEAAFITGTSRRTIQRSEGEGLTDLVKLERLCFKYGVFLPDLLVEQNSHEWISAAIKNLGPQAVSVVSALCKSIEANREVQS</sequence>
<dbReference type="Pfam" id="PF01381">
    <property type="entry name" value="HTH_3"/>
    <property type="match status" value="1"/>
</dbReference>
<reference evidence="2" key="1">
    <citation type="journal article" date="2021" name="Proc. Natl. Acad. Sci. U.S.A.">
        <title>Global biogeography of chemosynthetic symbionts reveals both localized and globally distributed symbiont groups. .</title>
        <authorList>
            <person name="Osvatic J.T."/>
            <person name="Wilkins L.G.E."/>
            <person name="Leibrecht L."/>
            <person name="Leray M."/>
            <person name="Zauner S."/>
            <person name="Polzin J."/>
            <person name="Camacho Y."/>
            <person name="Gros O."/>
            <person name="van Gils J.A."/>
            <person name="Eisen J.A."/>
            <person name="Petersen J.M."/>
            <person name="Yuen B."/>
        </authorList>
    </citation>
    <scope>NUCLEOTIDE SEQUENCE</scope>
    <source>
        <strain evidence="2">MAGclacostrist055</strain>
    </source>
</reference>
<dbReference type="SMART" id="SM00530">
    <property type="entry name" value="HTH_XRE"/>
    <property type="match status" value="1"/>
</dbReference>
<dbReference type="InterPro" id="IPR010982">
    <property type="entry name" value="Lambda_DNA-bd_dom_sf"/>
</dbReference>
<protein>
    <submittedName>
        <fullName evidence="2">Helix-turn-helix domain-containing protein</fullName>
    </submittedName>
</protein>
<comment type="caution">
    <text evidence="2">The sequence shown here is derived from an EMBL/GenBank/DDBJ whole genome shotgun (WGS) entry which is preliminary data.</text>
</comment>
<evidence type="ECO:0000313" key="2">
    <source>
        <dbReference type="EMBL" id="MCG7978240.1"/>
    </source>
</evidence>
<dbReference type="SUPFAM" id="SSF47413">
    <property type="entry name" value="lambda repressor-like DNA-binding domains"/>
    <property type="match status" value="1"/>
</dbReference>
<dbReference type="PROSITE" id="PS50943">
    <property type="entry name" value="HTH_CROC1"/>
    <property type="match status" value="1"/>
</dbReference>
<organism evidence="2 3">
    <name type="scientific">Candidatus Thiodiazotropha taylori</name>
    <dbReference type="NCBI Taxonomy" id="2792791"/>
    <lineage>
        <taxon>Bacteria</taxon>
        <taxon>Pseudomonadati</taxon>
        <taxon>Pseudomonadota</taxon>
        <taxon>Gammaproteobacteria</taxon>
        <taxon>Chromatiales</taxon>
        <taxon>Sedimenticolaceae</taxon>
        <taxon>Candidatus Thiodiazotropha</taxon>
    </lineage>
</organism>
<dbReference type="Proteomes" id="UP000886674">
    <property type="component" value="Unassembled WGS sequence"/>
</dbReference>
<evidence type="ECO:0000259" key="1">
    <source>
        <dbReference type="PROSITE" id="PS50943"/>
    </source>
</evidence>
<dbReference type="CDD" id="cd00093">
    <property type="entry name" value="HTH_XRE"/>
    <property type="match status" value="1"/>
</dbReference>
<dbReference type="AlphaFoldDB" id="A0A9E4NJK3"/>
<dbReference type="EMBL" id="JAEPCR010000039">
    <property type="protein sequence ID" value="MCG7978240.1"/>
    <property type="molecule type" value="Genomic_DNA"/>
</dbReference>
<dbReference type="GO" id="GO:0003677">
    <property type="term" value="F:DNA binding"/>
    <property type="evidence" value="ECO:0007669"/>
    <property type="project" value="InterPro"/>
</dbReference>
<dbReference type="Gene3D" id="1.10.260.40">
    <property type="entry name" value="lambda repressor-like DNA-binding domains"/>
    <property type="match status" value="1"/>
</dbReference>
<dbReference type="InterPro" id="IPR001387">
    <property type="entry name" value="Cro/C1-type_HTH"/>
</dbReference>
<proteinExistence type="predicted"/>